<dbReference type="Proteomes" id="UP000192477">
    <property type="component" value="Unassembled WGS sequence"/>
</dbReference>
<evidence type="ECO:0000313" key="4">
    <source>
        <dbReference type="Proteomes" id="UP000192477"/>
    </source>
</evidence>
<dbReference type="Gene3D" id="1.10.260.40">
    <property type="entry name" value="lambda repressor-like DNA-binding domains"/>
    <property type="match status" value="1"/>
</dbReference>
<keyword evidence="1" id="KW-0238">DNA-binding</keyword>
<dbReference type="SUPFAM" id="SSF47413">
    <property type="entry name" value="lambda repressor-like DNA-binding domains"/>
    <property type="match status" value="1"/>
</dbReference>
<dbReference type="PROSITE" id="PS50943">
    <property type="entry name" value="HTH_CROC1"/>
    <property type="match status" value="1"/>
</dbReference>
<dbReference type="STRING" id="112904.BH747_12025"/>
<comment type="caution">
    <text evidence="3">The sequence shown here is derived from an EMBL/GenBank/DDBJ whole genome shotgun (WGS) entry which is preliminary data.</text>
</comment>
<protein>
    <recommendedName>
        <fullName evidence="2">HTH cro/C1-type domain-containing protein</fullName>
    </recommendedName>
</protein>
<dbReference type="RefSeq" id="WP_081184779.1">
    <property type="nucleotide sequence ID" value="NZ_MJEA01000017.1"/>
</dbReference>
<dbReference type="AlphaFoldDB" id="A0A1V8Y714"/>
<dbReference type="OrthoDB" id="2242627at2"/>
<proteinExistence type="predicted"/>
<dbReference type="InterPro" id="IPR001387">
    <property type="entry name" value="Cro/C1-type_HTH"/>
</dbReference>
<dbReference type="PANTHER" id="PTHR46558:SF11">
    <property type="entry name" value="HTH-TYPE TRANSCRIPTIONAL REGULATOR XRE"/>
    <property type="match status" value="1"/>
</dbReference>
<dbReference type="EMBL" id="MJEA01000017">
    <property type="protein sequence ID" value="OQO68403.1"/>
    <property type="molecule type" value="Genomic_DNA"/>
</dbReference>
<evidence type="ECO:0000256" key="1">
    <source>
        <dbReference type="ARBA" id="ARBA00023125"/>
    </source>
</evidence>
<reference evidence="3 4" key="1">
    <citation type="journal article" date="2017" name="BMC Microbiol.">
        <title>Comparative genomics of Enterococcus spp. isolated from bovine feces.</title>
        <authorList>
            <person name="Beukers A.G."/>
            <person name="Zaheer R."/>
            <person name="Goji N."/>
            <person name="Amoako K.K."/>
            <person name="Chaves A.V."/>
            <person name="Ward M.P."/>
            <person name="McAllister T.A."/>
        </authorList>
    </citation>
    <scope>NUCLEOTIDE SEQUENCE [LARGE SCALE GENOMIC DNA]</scope>
    <source>
        <strain evidence="3 4">F1129D 143</strain>
    </source>
</reference>
<dbReference type="CDD" id="cd00093">
    <property type="entry name" value="HTH_XRE"/>
    <property type="match status" value="1"/>
</dbReference>
<feature type="domain" description="HTH cro/C1-type" evidence="2">
    <location>
        <begin position="8"/>
        <end position="62"/>
    </location>
</feature>
<organism evidence="3 4">
    <name type="scientific">Enterococcus villorum</name>
    <dbReference type="NCBI Taxonomy" id="112904"/>
    <lineage>
        <taxon>Bacteria</taxon>
        <taxon>Bacillati</taxon>
        <taxon>Bacillota</taxon>
        <taxon>Bacilli</taxon>
        <taxon>Lactobacillales</taxon>
        <taxon>Enterococcaceae</taxon>
        <taxon>Enterococcus</taxon>
    </lineage>
</organism>
<name>A0A1V8Y714_9ENTE</name>
<dbReference type="SMART" id="SM00530">
    <property type="entry name" value="HTH_XRE"/>
    <property type="match status" value="1"/>
</dbReference>
<dbReference type="GO" id="GO:0003677">
    <property type="term" value="F:DNA binding"/>
    <property type="evidence" value="ECO:0007669"/>
    <property type="project" value="UniProtKB-KW"/>
</dbReference>
<sequence>MQHLGINIKKLRRKHGMTQLMLAEAIGKTSTYISKLENNETRGNLDTLSDIARAFSVSLNDLLKEPTKEGK</sequence>
<dbReference type="InterPro" id="IPR010982">
    <property type="entry name" value="Lambda_DNA-bd_dom_sf"/>
</dbReference>
<dbReference type="Pfam" id="PF01381">
    <property type="entry name" value="HTH_3"/>
    <property type="match status" value="1"/>
</dbReference>
<gene>
    <name evidence="3" type="ORF">BH747_12025</name>
</gene>
<dbReference type="PANTHER" id="PTHR46558">
    <property type="entry name" value="TRACRIPTIONAL REGULATORY PROTEIN-RELATED-RELATED"/>
    <property type="match status" value="1"/>
</dbReference>
<evidence type="ECO:0000259" key="2">
    <source>
        <dbReference type="PROSITE" id="PS50943"/>
    </source>
</evidence>
<evidence type="ECO:0000313" key="3">
    <source>
        <dbReference type="EMBL" id="OQO68403.1"/>
    </source>
</evidence>
<accession>A0A1V8Y714</accession>